<accession>A0AAD6QXX2</accession>
<dbReference type="PROSITE" id="PS01023">
    <property type="entry name" value="PTR2_2"/>
    <property type="match status" value="1"/>
</dbReference>
<dbReference type="Pfam" id="PF00854">
    <property type="entry name" value="PTR2"/>
    <property type="match status" value="2"/>
</dbReference>
<evidence type="ECO:0000256" key="5">
    <source>
        <dbReference type="ARBA" id="ARBA00023136"/>
    </source>
</evidence>
<evidence type="ECO:0000256" key="7">
    <source>
        <dbReference type="SAM" id="MobiDB-lite"/>
    </source>
</evidence>
<feature type="transmembrane region" description="Helical" evidence="8">
    <location>
        <begin position="390"/>
        <end position="411"/>
    </location>
</feature>
<feature type="region of interest" description="Disordered" evidence="7">
    <location>
        <begin position="1"/>
        <end position="20"/>
    </location>
</feature>
<evidence type="ECO:0000256" key="4">
    <source>
        <dbReference type="ARBA" id="ARBA00022989"/>
    </source>
</evidence>
<reference evidence="9" key="1">
    <citation type="journal article" date="2023" name="Mol. Ecol. Resour.">
        <title>Chromosome-level genome assembly of a triploid poplar Populus alba 'Berolinensis'.</title>
        <authorList>
            <person name="Chen S."/>
            <person name="Yu Y."/>
            <person name="Wang X."/>
            <person name="Wang S."/>
            <person name="Zhang T."/>
            <person name="Zhou Y."/>
            <person name="He R."/>
            <person name="Meng N."/>
            <person name="Wang Y."/>
            <person name="Liu W."/>
            <person name="Liu Z."/>
            <person name="Liu J."/>
            <person name="Guo Q."/>
            <person name="Huang H."/>
            <person name="Sederoff R.R."/>
            <person name="Wang G."/>
            <person name="Qu G."/>
            <person name="Chen S."/>
        </authorList>
    </citation>
    <scope>NUCLEOTIDE SEQUENCE</scope>
    <source>
        <strain evidence="9">SC-2020</strain>
    </source>
</reference>
<name>A0AAD6QXX2_9ROSI</name>
<feature type="transmembrane region" description="Helical" evidence="8">
    <location>
        <begin position="356"/>
        <end position="378"/>
    </location>
</feature>
<protein>
    <submittedName>
        <fullName evidence="9">Protein NRT1/ PTR FAMILY 8.2 isoform X2</fullName>
    </submittedName>
</protein>
<evidence type="ECO:0000256" key="3">
    <source>
        <dbReference type="ARBA" id="ARBA00022692"/>
    </source>
</evidence>
<comment type="similarity">
    <text evidence="2 6">Belongs to the major facilitator superfamily. Proton-dependent oligopeptide transporter (POT/PTR) (TC 2.A.17) family.</text>
</comment>
<feature type="transmembrane region" description="Helical" evidence="8">
    <location>
        <begin position="314"/>
        <end position="336"/>
    </location>
</feature>
<dbReference type="AlphaFoldDB" id="A0AAD6QXX2"/>
<keyword evidence="10" id="KW-1185">Reference proteome</keyword>
<feature type="transmembrane region" description="Helical" evidence="8">
    <location>
        <begin position="123"/>
        <end position="143"/>
    </location>
</feature>
<comment type="caution">
    <text evidence="9">The sequence shown here is derived from an EMBL/GenBank/DDBJ whole genome shotgun (WGS) entry which is preliminary data.</text>
</comment>
<keyword evidence="3 6" id="KW-0812">Transmembrane</keyword>
<evidence type="ECO:0000313" key="9">
    <source>
        <dbReference type="EMBL" id="KAJ6998709.1"/>
    </source>
</evidence>
<gene>
    <name evidence="9" type="ORF">NC653_014773</name>
</gene>
<feature type="transmembrane region" description="Helical" evidence="8">
    <location>
        <begin position="164"/>
        <end position="187"/>
    </location>
</feature>
<dbReference type="PANTHER" id="PTHR11654">
    <property type="entry name" value="OLIGOPEPTIDE TRANSPORTER-RELATED"/>
    <property type="match status" value="1"/>
</dbReference>
<evidence type="ECO:0000313" key="10">
    <source>
        <dbReference type="Proteomes" id="UP001164929"/>
    </source>
</evidence>
<dbReference type="Proteomes" id="UP001164929">
    <property type="component" value="Chromosome 5"/>
</dbReference>
<dbReference type="InterPro" id="IPR000109">
    <property type="entry name" value="POT_fam"/>
</dbReference>
<keyword evidence="6" id="KW-0813">Transport</keyword>
<evidence type="ECO:0000256" key="8">
    <source>
        <dbReference type="SAM" id="Phobius"/>
    </source>
</evidence>
<evidence type="ECO:0000256" key="2">
    <source>
        <dbReference type="ARBA" id="ARBA00005982"/>
    </source>
</evidence>
<feature type="transmembrane region" description="Helical" evidence="8">
    <location>
        <begin position="431"/>
        <end position="452"/>
    </location>
</feature>
<proteinExistence type="inferred from homology"/>
<evidence type="ECO:0000256" key="6">
    <source>
        <dbReference type="RuleBase" id="RU003755"/>
    </source>
</evidence>
<keyword evidence="4 8" id="KW-1133">Transmembrane helix</keyword>
<dbReference type="GO" id="GO:0016020">
    <property type="term" value="C:membrane"/>
    <property type="evidence" value="ECO:0007669"/>
    <property type="project" value="UniProtKB-SubCell"/>
</dbReference>
<dbReference type="InterPro" id="IPR018456">
    <property type="entry name" value="PTR2_symporter_CS"/>
</dbReference>
<dbReference type="Gene3D" id="1.20.1250.20">
    <property type="entry name" value="MFS general substrate transporter like domains"/>
    <property type="match status" value="1"/>
</dbReference>
<feature type="transmembrane region" description="Helical" evidence="8">
    <location>
        <begin position="193"/>
        <end position="215"/>
    </location>
</feature>
<evidence type="ECO:0000256" key="1">
    <source>
        <dbReference type="ARBA" id="ARBA00004141"/>
    </source>
</evidence>
<sequence length="505" mass="56117">MQPSLEKFPQEELHQTTMEESMGTTLVSNGCVDIQGRIADKRTTGGWKAAPFIIVNEVAERLAFYAIAVACEHAYLVFQMHQSLPDAATHGMVLLTLSASIDSLRPPRCKVRPCPQAAGGQTWFLYGALALIALGTGGIKPCVSTLGADQFDEADKKEVPKKYAFFNWFFLAINMGALFGITVFVYIQDNKRWAWDFGLPTGAMVISIVILVAGIRFNRFHWEPFHQVMWASVRNHLHGVQVGHQTELYEVNTNESDIKGAQKLSHTIQCSFLDKAAVVTDPEADTRNRWRLCTLPTFFISQANIMDRKLASNFIIPAGSVPIFSVINVLILVPVYEKVIVPVLRKHTGHSRGITSLQRIGVGLFISIFSVASAALVEKKRRHNPNPSDMSVFWLFPQFFLIGSAEVFSYVGQLEFFYDEATDGTRSISSAMFLSEIGIGSWLIYVWIAVLYKGRGGAVGGVRSESVFEMGDVVGGRGRIATWIFPSHDRVTGNTKPPVYWKARI</sequence>
<organism evidence="9 10">
    <name type="scientific">Populus alba x Populus x berolinensis</name>
    <dbReference type="NCBI Taxonomy" id="444605"/>
    <lineage>
        <taxon>Eukaryota</taxon>
        <taxon>Viridiplantae</taxon>
        <taxon>Streptophyta</taxon>
        <taxon>Embryophyta</taxon>
        <taxon>Tracheophyta</taxon>
        <taxon>Spermatophyta</taxon>
        <taxon>Magnoliopsida</taxon>
        <taxon>eudicotyledons</taxon>
        <taxon>Gunneridae</taxon>
        <taxon>Pentapetalae</taxon>
        <taxon>rosids</taxon>
        <taxon>fabids</taxon>
        <taxon>Malpighiales</taxon>
        <taxon>Salicaceae</taxon>
        <taxon>Saliceae</taxon>
        <taxon>Populus</taxon>
    </lineage>
</organism>
<dbReference type="GO" id="GO:0022857">
    <property type="term" value="F:transmembrane transporter activity"/>
    <property type="evidence" value="ECO:0007669"/>
    <property type="project" value="InterPro"/>
</dbReference>
<keyword evidence="5 8" id="KW-0472">Membrane</keyword>
<dbReference type="SUPFAM" id="SSF103473">
    <property type="entry name" value="MFS general substrate transporter"/>
    <property type="match status" value="1"/>
</dbReference>
<dbReference type="EMBL" id="JAQIZT010000005">
    <property type="protein sequence ID" value="KAJ6998709.1"/>
    <property type="molecule type" value="Genomic_DNA"/>
</dbReference>
<comment type="subcellular location">
    <subcellularLocation>
        <location evidence="1 6">Membrane</location>
        <topology evidence="1 6">Multi-pass membrane protein</topology>
    </subcellularLocation>
</comment>
<dbReference type="GO" id="GO:0006857">
    <property type="term" value="P:oligopeptide transport"/>
    <property type="evidence" value="ECO:0007669"/>
    <property type="project" value="InterPro"/>
</dbReference>
<dbReference type="InterPro" id="IPR036259">
    <property type="entry name" value="MFS_trans_sf"/>
</dbReference>